<dbReference type="EMBL" id="JAGFBR010000009">
    <property type="protein sequence ID" value="KAH0462479.1"/>
    <property type="molecule type" value="Genomic_DNA"/>
</dbReference>
<evidence type="ECO:0000313" key="2">
    <source>
        <dbReference type="Proteomes" id="UP000775213"/>
    </source>
</evidence>
<dbReference type="Gene3D" id="3.30.160.20">
    <property type="match status" value="1"/>
</dbReference>
<keyword evidence="2" id="KW-1185">Reference proteome</keyword>
<sequence>MLILEIKGRKQVAFYKLILNEYRSKMKKDMPTYTTTQKDGLLPIFITTIIFDKKTYVGFP</sequence>
<dbReference type="Proteomes" id="UP000775213">
    <property type="component" value="Unassembled WGS sequence"/>
</dbReference>
<gene>
    <name evidence="1" type="ORF">IEQ34_010054</name>
</gene>
<dbReference type="AlphaFoldDB" id="A0AAV7GL46"/>
<dbReference type="SUPFAM" id="SSF54768">
    <property type="entry name" value="dsRNA-binding domain-like"/>
    <property type="match status" value="1"/>
</dbReference>
<proteinExistence type="predicted"/>
<accession>A0AAV7GL46</accession>
<name>A0AAV7GL46_DENCH</name>
<evidence type="ECO:0000313" key="1">
    <source>
        <dbReference type="EMBL" id="KAH0462479.1"/>
    </source>
</evidence>
<protein>
    <submittedName>
        <fullName evidence="1">Uncharacterized protein</fullName>
    </submittedName>
</protein>
<reference evidence="1 2" key="1">
    <citation type="journal article" date="2021" name="Hortic Res">
        <title>Chromosome-scale assembly of the Dendrobium chrysotoxum genome enhances the understanding of orchid evolution.</title>
        <authorList>
            <person name="Zhang Y."/>
            <person name="Zhang G.Q."/>
            <person name="Zhang D."/>
            <person name="Liu X.D."/>
            <person name="Xu X.Y."/>
            <person name="Sun W.H."/>
            <person name="Yu X."/>
            <person name="Zhu X."/>
            <person name="Wang Z.W."/>
            <person name="Zhao X."/>
            <person name="Zhong W.Y."/>
            <person name="Chen H."/>
            <person name="Yin W.L."/>
            <person name="Huang T."/>
            <person name="Niu S.C."/>
            <person name="Liu Z.J."/>
        </authorList>
    </citation>
    <scope>NUCLEOTIDE SEQUENCE [LARGE SCALE GENOMIC DNA]</scope>
    <source>
        <strain evidence="1">Lindl</strain>
    </source>
</reference>
<organism evidence="1 2">
    <name type="scientific">Dendrobium chrysotoxum</name>
    <name type="common">Orchid</name>
    <dbReference type="NCBI Taxonomy" id="161865"/>
    <lineage>
        <taxon>Eukaryota</taxon>
        <taxon>Viridiplantae</taxon>
        <taxon>Streptophyta</taxon>
        <taxon>Embryophyta</taxon>
        <taxon>Tracheophyta</taxon>
        <taxon>Spermatophyta</taxon>
        <taxon>Magnoliopsida</taxon>
        <taxon>Liliopsida</taxon>
        <taxon>Asparagales</taxon>
        <taxon>Orchidaceae</taxon>
        <taxon>Epidendroideae</taxon>
        <taxon>Malaxideae</taxon>
        <taxon>Dendrobiinae</taxon>
        <taxon>Dendrobium</taxon>
    </lineage>
</organism>
<comment type="caution">
    <text evidence="1">The sequence shown here is derived from an EMBL/GenBank/DDBJ whole genome shotgun (WGS) entry which is preliminary data.</text>
</comment>